<evidence type="ECO:0000256" key="2">
    <source>
        <dbReference type="SAM" id="SignalP"/>
    </source>
</evidence>
<keyword evidence="4" id="KW-1185">Reference proteome</keyword>
<dbReference type="InterPro" id="IPR012478">
    <property type="entry name" value="GSG-1"/>
</dbReference>
<keyword evidence="1" id="KW-0812">Transmembrane</keyword>
<evidence type="ECO:0000256" key="1">
    <source>
        <dbReference type="SAM" id="Phobius"/>
    </source>
</evidence>
<gene>
    <name evidence="3" type="ORF">DPX16_7985</name>
</gene>
<name>A0A3N0Z454_ANAGA</name>
<organism evidence="3 4">
    <name type="scientific">Anabarilius grahami</name>
    <name type="common">Kanglang fish</name>
    <name type="synonym">Barilius grahami</name>
    <dbReference type="NCBI Taxonomy" id="495550"/>
    <lineage>
        <taxon>Eukaryota</taxon>
        <taxon>Metazoa</taxon>
        <taxon>Chordata</taxon>
        <taxon>Craniata</taxon>
        <taxon>Vertebrata</taxon>
        <taxon>Euteleostomi</taxon>
        <taxon>Actinopterygii</taxon>
        <taxon>Neopterygii</taxon>
        <taxon>Teleostei</taxon>
        <taxon>Ostariophysi</taxon>
        <taxon>Cypriniformes</taxon>
        <taxon>Xenocyprididae</taxon>
        <taxon>Xenocypridinae</taxon>
        <taxon>Xenocypridinae incertae sedis</taxon>
        <taxon>Anabarilius</taxon>
    </lineage>
</organism>
<dbReference type="OrthoDB" id="10001768at2759"/>
<feature type="signal peptide" evidence="2">
    <location>
        <begin position="1"/>
        <end position="23"/>
    </location>
</feature>
<comment type="caution">
    <text evidence="3">The sequence shown here is derived from an EMBL/GenBank/DDBJ whole genome shotgun (WGS) entry which is preliminary data.</text>
</comment>
<protein>
    <submittedName>
        <fullName evidence="3">Germ cell-specific gene 1-like protein</fullName>
    </submittedName>
</protein>
<dbReference type="Pfam" id="PF07803">
    <property type="entry name" value="GSG-1"/>
    <property type="match status" value="1"/>
</dbReference>
<evidence type="ECO:0000313" key="4">
    <source>
        <dbReference type="Proteomes" id="UP000281406"/>
    </source>
</evidence>
<keyword evidence="1" id="KW-0472">Membrane</keyword>
<feature type="chain" id="PRO_5018309838" evidence="2">
    <location>
        <begin position="24"/>
        <end position="232"/>
    </location>
</feature>
<keyword evidence="2" id="KW-0732">Signal</keyword>
<dbReference type="Proteomes" id="UP000281406">
    <property type="component" value="Unassembled WGS sequence"/>
</dbReference>
<keyword evidence="1" id="KW-1133">Transmembrane helix</keyword>
<dbReference type="AlphaFoldDB" id="A0A3N0Z454"/>
<dbReference type="EMBL" id="RJVU01014084">
    <property type="protein sequence ID" value="ROL53043.1"/>
    <property type="molecule type" value="Genomic_DNA"/>
</dbReference>
<sequence length="232" mass="25430">MGIQRAQRASLALTLNYVAFALAVSAVTTSYWCEGTRKVVKPFCMGPVKVKQTYCIRFNSSNINDTRLVQYIYETGEEKFLMRKFHAGIWFSCEQTMDLLAGRSSPPGRSSRRRLKRLLQRTQLNSPVGASADALGDCRPQRRLRVAASRSPLPAAFSACLLPPSGAPSESFPAVSLPLYERTLLSGPTALKELLAALAALKEPPNRRYHGGGVAANAAPLLWHVQSPSARR</sequence>
<evidence type="ECO:0000313" key="3">
    <source>
        <dbReference type="EMBL" id="ROL53043.1"/>
    </source>
</evidence>
<feature type="transmembrane region" description="Helical" evidence="1">
    <location>
        <begin position="12"/>
        <end position="32"/>
    </location>
</feature>
<accession>A0A3N0Z454</accession>
<reference evidence="3 4" key="1">
    <citation type="submission" date="2018-10" db="EMBL/GenBank/DDBJ databases">
        <title>Genome assembly for a Yunnan-Guizhou Plateau 3E fish, Anabarilius grahami (Regan), and its evolutionary and genetic applications.</title>
        <authorList>
            <person name="Jiang W."/>
        </authorList>
    </citation>
    <scope>NUCLEOTIDE SEQUENCE [LARGE SCALE GENOMIC DNA]</scope>
    <source>
        <strain evidence="3">AG-KIZ</strain>
        <tissue evidence="3">Muscle</tissue>
    </source>
</reference>
<proteinExistence type="predicted"/>